<dbReference type="NCBIfam" id="TIGR00221">
    <property type="entry name" value="nagA"/>
    <property type="match status" value="1"/>
</dbReference>
<dbReference type="EMBL" id="DXFW01000008">
    <property type="protein sequence ID" value="HIX05099.1"/>
    <property type="molecule type" value="Genomic_DNA"/>
</dbReference>
<feature type="active site" description="Proton donor/acceptor" evidence="6">
    <location>
        <position position="274"/>
    </location>
</feature>
<evidence type="ECO:0000256" key="4">
    <source>
        <dbReference type="ARBA" id="ARBA00023277"/>
    </source>
</evidence>
<feature type="binding site" evidence="7">
    <location>
        <position position="217"/>
    </location>
    <ligand>
        <name>Zn(2+)</name>
        <dbReference type="ChEBI" id="CHEBI:29105"/>
    </ligand>
</feature>
<dbReference type="GO" id="GO:0046872">
    <property type="term" value="F:metal ion binding"/>
    <property type="evidence" value="ECO:0007669"/>
    <property type="project" value="UniProtKB-KW"/>
</dbReference>
<evidence type="ECO:0000256" key="3">
    <source>
        <dbReference type="ARBA" id="ARBA00022801"/>
    </source>
</evidence>
<dbReference type="EC" id="3.5.1.25" evidence="9"/>
<keyword evidence="2 7" id="KW-0479">Metal-binding</keyword>
<dbReference type="Proteomes" id="UP000824193">
    <property type="component" value="Unassembled WGS sequence"/>
</dbReference>
<dbReference type="Gene3D" id="3.20.20.140">
    <property type="entry name" value="Metal-dependent hydrolases"/>
    <property type="match status" value="1"/>
</dbReference>
<comment type="similarity">
    <text evidence="1 5">Belongs to the metallo-dependent hydrolases superfamily. NagA family.</text>
</comment>
<gene>
    <name evidence="9" type="primary">nagA</name>
    <name evidence="9" type="ORF">H9865_03165</name>
</gene>
<dbReference type="InterPro" id="IPR011059">
    <property type="entry name" value="Metal-dep_hydrolase_composite"/>
</dbReference>
<dbReference type="Pfam" id="PF01979">
    <property type="entry name" value="Amidohydro_1"/>
    <property type="match status" value="1"/>
</dbReference>
<dbReference type="SUPFAM" id="SSF51338">
    <property type="entry name" value="Composite domain of metallo-dependent hydrolases"/>
    <property type="match status" value="1"/>
</dbReference>
<sequence>MEQFVITNALVYTGHRFAPREVYVENGRVAQLAKKVNAPADCPRLDLGGKRLVPGFIDIHTHGAAGVDVNAATTEQLNGTIGHFFASQGTTGWLCSVLTDTPEQTLWCLDQAKAAMKEQGDWAQLLGVHLEGPFLASQYKGAMPEHLLQTGSAELFAKYEAAGEGAVKYMTVSPEVAGVPEMIRDIAARVKVAIGHSGAEYDTAMECIENGAVSATHTFNAMRLFHQHQPAIMGAVLESDVYCEAICDGRHLHPASVRLLLKCKGYDRVVAVTDSIMAAGLPDGNYKLGVNDVVVEDGDAKLASDGTRAGSTLTTGQALKNLVKFTGEGPEKVLPLLTENPADLLGLARKGRIAPGCDADFVVLGDDLSVLRTIVGGRTVYAAE</sequence>
<dbReference type="Gene3D" id="2.30.40.10">
    <property type="entry name" value="Urease, subunit C, domain 1"/>
    <property type="match status" value="1"/>
</dbReference>
<keyword evidence="3 5" id="KW-0378">Hydrolase</keyword>
<comment type="cofactor">
    <cofactor evidence="7">
        <name>a divalent metal cation</name>
        <dbReference type="ChEBI" id="CHEBI:60240"/>
    </cofactor>
    <text evidence="7">Binds 1 divalent metal cation per subunit.</text>
</comment>
<evidence type="ECO:0000256" key="1">
    <source>
        <dbReference type="ARBA" id="ARBA00010716"/>
    </source>
</evidence>
<keyword evidence="4 5" id="KW-0119">Carbohydrate metabolism</keyword>
<evidence type="ECO:0000256" key="2">
    <source>
        <dbReference type="ARBA" id="ARBA00022723"/>
    </source>
</evidence>
<feature type="binding site" evidence="7">
    <location>
        <position position="196"/>
    </location>
    <ligand>
        <name>Zn(2+)</name>
        <dbReference type="ChEBI" id="CHEBI:29105"/>
    </ligand>
</feature>
<comment type="caution">
    <text evidence="9">The sequence shown here is derived from an EMBL/GenBank/DDBJ whole genome shotgun (WGS) entry which is preliminary data.</text>
</comment>
<accession>A0A9D1V3K1</accession>
<dbReference type="InterPro" id="IPR006680">
    <property type="entry name" value="Amidohydro-rel"/>
</dbReference>
<dbReference type="PANTHER" id="PTHR11113">
    <property type="entry name" value="N-ACETYLGLUCOSAMINE-6-PHOSPHATE DEACETYLASE"/>
    <property type="match status" value="1"/>
</dbReference>
<feature type="domain" description="Amidohydrolase-related" evidence="8">
    <location>
        <begin position="52"/>
        <end position="380"/>
    </location>
</feature>
<dbReference type="CDD" id="cd00854">
    <property type="entry name" value="NagA"/>
    <property type="match status" value="1"/>
</dbReference>
<dbReference type="AlphaFoldDB" id="A0A9D1V3K1"/>
<evidence type="ECO:0000259" key="8">
    <source>
        <dbReference type="Pfam" id="PF01979"/>
    </source>
</evidence>
<dbReference type="PIRSF" id="PIRSF038994">
    <property type="entry name" value="NagA"/>
    <property type="match status" value="1"/>
</dbReference>
<protein>
    <submittedName>
        <fullName evidence="9">N-acetylglucosamine-6-phosphate deacetylase</fullName>
        <ecNumber evidence="9">3.5.1.25</ecNumber>
    </submittedName>
</protein>
<dbReference type="InterPro" id="IPR032466">
    <property type="entry name" value="Metal_Hydrolase"/>
</dbReference>
<organism evidence="9 10">
    <name type="scientific">Candidatus Allofournierella pullicola</name>
    <dbReference type="NCBI Taxonomy" id="2838596"/>
    <lineage>
        <taxon>Bacteria</taxon>
        <taxon>Bacillati</taxon>
        <taxon>Bacillota</taxon>
        <taxon>Clostridia</taxon>
        <taxon>Eubacteriales</taxon>
        <taxon>Oscillospiraceae</taxon>
        <taxon>Allofournierella</taxon>
    </lineage>
</organism>
<dbReference type="GO" id="GO:0006046">
    <property type="term" value="P:N-acetylglucosamine catabolic process"/>
    <property type="evidence" value="ECO:0007669"/>
    <property type="project" value="TreeGrafter"/>
</dbReference>
<reference evidence="9" key="2">
    <citation type="submission" date="2021-04" db="EMBL/GenBank/DDBJ databases">
        <authorList>
            <person name="Gilroy R."/>
        </authorList>
    </citation>
    <scope>NUCLEOTIDE SEQUENCE</scope>
    <source>
        <strain evidence="9">2239</strain>
    </source>
</reference>
<feature type="binding site" evidence="7">
    <location>
        <position position="131"/>
    </location>
    <ligand>
        <name>Zn(2+)</name>
        <dbReference type="ChEBI" id="CHEBI:29105"/>
    </ligand>
</feature>
<evidence type="ECO:0000256" key="6">
    <source>
        <dbReference type="PIRSR" id="PIRSR038994-1"/>
    </source>
</evidence>
<dbReference type="InterPro" id="IPR003764">
    <property type="entry name" value="GlcNAc_6-P_deAcase"/>
</dbReference>
<evidence type="ECO:0000256" key="5">
    <source>
        <dbReference type="PIRNR" id="PIRNR038994"/>
    </source>
</evidence>
<name>A0A9D1V3K1_9FIRM</name>
<dbReference type="SUPFAM" id="SSF51556">
    <property type="entry name" value="Metallo-dependent hydrolases"/>
    <property type="match status" value="1"/>
</dbReference>
<reference evidence="9" key="1">
    <citation type="journal article" date="2021" name="PeerJ">
        <title>Extensive microbial diversity within the chicken gut microbiome revealed by metagenomics and culture.</title>
        <authorList>
            <person name="Gilroy R."/>
            <person name="Ravi A."/>
            <person name="Getino M."/>
            <person name="Pursley I."/>
            <person name="Horton D.L."/>
            <person name="Alikhan N.F."/>
            <person name="Baker D."/>
            <person name="Gharbi K."/>
            <person name="Hall N."/>
            <person name="Watson M."/>
            <person name="Adriaenssens E.M."/>
            <person name="Foster-Nyarko E."/>
            <person name="Jarju S."/>
            <person name="Secka A."/>
            <person name="Antonio M."/>
            <person name="Oren A."/>
            <person name="Chaudhuri R.R."/>
            <person name="La Ragione R."/>
            <person name="Hildebrand F."/>
            <person name="Pallen M.J."/>
        </authorList>
    </citation>
    <scope>NUCLEOTIDE SEQUENCE</scope>
    <source>
        <strain evidence="9">2239</strain>
    </source>
</reference>
<proteinExistence type="inferred from homology"/>
<dbReference type="PANTHER" id="PTHR11113:SF14">
    <property type="entry name" value="N-ACETYLGLUCOSAMINE-6-PHOSPHATE DEACETYLASE"/>
    <property type="match status" value="1"/>
</dbReference>
<dbReference type="GO" id="GO:0008448">
    <property type="term" value="F:N-acetylglucosamine-6-phosphate deacetylase activity"/>
    <property type="evidence" value="ECO:0007669"/>
    <property type="project" value="UniProtKB-EC"/>
</dbReference>
<evidence type="ECO:0000256" key="7">
    <source>
        <dbReference type="PIRSR" id="PIRSR038994-3"/>
    </source>
</evidence>
<evidence type="ECO:0000313" key="9">
    <source>
        <dbReference type="EMBL" id="HIX05099.1"/>
    </source>
</evidence>
<evidence type="ECO:0000313" key="10">
    <source>
        <dbReference type="Proteomes" id="UP000824193"/>
    </source>
</evidence>